<feature type="compositionally biased region" description="Polar residues" evidence="1">
    <location>
        <begin position="443"/>
        <end position="452"/>
    </location>
</feature>
<feature type="compositionally biased region" description="Low complexity" evidence="1">
    <location>
        <begin position="1"/>
        <end position="15"/>
    </location>
</feature>
<feature type="compositionally biased region" description="Low complexity" evidence="1">
    <location>
        <begin position="54"/>
        <end position="64"/>
    </location>
</feature>
<feature type="compositionally biased region" description="Basic and acidic residues" evidence="1">
    <location>
        <begin position="406"/>
        <end position="418"/>
    </location>
</feature>
<protein>
    <submittedName>
        <fullName evidence="2">Uncharacterized protein</fullName>
    </submittedName>
</protein>
<sequence length="550" mass="60947">MVSDPRPVDRSSSPMPDDRTGEDLLRKIDELEKELAKAEAAAVNDAHPSPRNGSSVANVNSSASKMPASQSQPDNGHEISTRRQVSQSPTGQSAAYCFDCHLAHVGGSGCASDVDVDAENWPRLFASLSSLEFDPTEVLSGMSNSYVDCLRHLKMLDDDFSGKFDAFSRRRDSFMLDMLEALGRCGLGKYVEELSPFYVVANAQTHLFISQLRDILVTFFDRDVCRPVWHAIAKEPRPLGLFIESQRRFVVNYIVAAEENGYLPLPSKAELTQAVDRVFTKIRDLFERHIDFKESFLNMIANHLTHGSEDLQAISLLPLCLMVAYDCLLELELTGDDELSAVFPDITEIHHGILPAYQEYMAETPAPASGSLVDNDTYGGVVERVSDVDEVSESAISDTRIVSKRNDDRLDARPDDRRKRARFTQDQVGPVRGEAGPEAQFSGEPQETTPTPEQDDVMEDDNVAIDDSIDDLQVMEADHAAPSRADRFRSLLYLAFNASEDEEAALAKSLADLFRKPILNSLRSVSVWTNTATKLPRSMVRLTSAGEHAL</sequence>
<evidence type="ECO:0000313" key="2">
    <source>
        <dbReference type="EMBL" id="KPI40252.1"/>
    </source>
</evidence>
<keyword evidence="3" id="KW-1185">Reference proteome</keyword>
<dbReference type="EMBL" id="LFJN01000012">
    <property type="protein sequence ID" value="KPI40252.1"/>
    <property type="molecule type" value="Genomic_DNA"/>
</dbReference>
<dbReference type="Proteomes" id="UP000038010">
    <property type="component" value="Unassembled WGS sequence"/>
</dbReference>
<name>A0A0N1NZG5_9EURO</name>
<dbReference type="RefSeq" id="XP_018000215.1">
    <property type="nucleotide sequence ID" value="XM_018147822.1"/>
</dbReference>
<evidence type="ECO:0000256" key="1">
    <source>
        <dbReference type="SAM" id="MobiDB-lite"/>
    </source>
</evidence>
<feature type="region of interest" description="Disordered" evidence="1">
    <location>
        <begin position="406"/>
        <end position="457"/>
    </location>
</feature>
<dbReference type="GeneID" id="28739702"/>
<organism evidence="2 3">
    <name type="scientific">Cyphellophora attinorum</name>
    <dbReference type="NCBI Taxonomy" id="1664694"/>
    <lineage>
        <taxon>Eukaryota</taxon>
        <taxon>Fungi</taxon>
        <taxon>Dikarya</taxon>
        <taxon>Ascomycota</taxon>
        <taxon>Pezizomycotina</taxon>
        <taxon>Eurotiomycetes</taxon>
        <taxon>Chaetothyriomycetidae</taxon>
        <taxon>Chaetothyriales</taxon>
        <taxon>Cyphellophoraceae</taxon>
        <taxon>Cyphellophora</taxon>
    </lineage>
</organism>
<gene>
    <name evidence="2" type="ORF">AB675_7451</name>
</gene>
<comment type="caution">
    <text evidence="2">The sequence shown here is derived from an EMBL/GenBank/DDBJ whole genome shotgun (WGS) entry which is preliminary data.</text>
</comment>
<feature type="compositionally biased region" description="Basic and acidic residues" evidence="1">
    <location>
        <begin position="16"/>
        <end position="37"/>
    </location>
</feature>
<reference evidence="2 3" key="1">
    <citation type="submission" date="2015-06" db="EMBL/GenBank/DDBJ databases">
        <title>Draft genome of the ant-associated black yeast Phialophora attae CBS 131958.</title>
        <authorList>
            <person name="Moreno L.F."/>
            <person name="Stielow B.J."/>
            <person name="de Hoog S."/>
            <person name="Vicente V.A."/>
            <person name="Weiss V.A."/>
            <person name="de Vries M."/>
            <person name="Cruz L.M."/>
            <person name="Souza E.M."/>
        </authorList>
    </citation>
    <scope>NUCLEOTIDE SEQUENCE [LARGE SCALE GENOMIC DNA]</scope>
    <source>
        <strain evidence="2 3">CBS 131958</strain>
    </source>
</reference>
<accession>A0A0N1NZG5</accession>
<feature type="region of interest" description="Disordered" evidence="1">
    <location>
        <begin position="1"/>
        <end position="86"/>
    </location>
</feature>
<dbReference type="AlphaFoldDB" id="A0A0N1NZG5"/>
<evidence type="ECO:0000313" key="3">
    <source>
        <dbReference type="Proteomes" id="UP000038010"/>
    </source>
</evidence>
<dbReference type="VEuPathDB" id="FungiDB:AB675_7451"/>
<proteinExistence type="predicted"/>